<evidence type="ECO:0000256" key="1">
    <source>
        <dbReference type="ARBA" id="ARBA00001946"/>
    </source>
</evidence>
<dbReference type="EMBL" id="WUMV01000007">
    <property type="protein sequence ID" value="MXN66173.1"/>
    <property type="molecule type" value="Genomic_DNA"/>
</dbReference>
<dbReference type="SUPFAM" id="SSF88713">
    <property type="entry name" value="Glycoside hydrolase/deacetylase"/>
    <property type="match status" value="1"/>
</dbReference>
<dbReference type="GO" id="GO:0046872">
    <property type="term" value="F:metal ion binding"/>
    <property type="evidence" value="ECO:0007669"/>
    <property type="project" value="UniProtKB-KW"/>
</dbReference>
<dbReference type="RefSeq" id="WP_160776423.1">
    <property type="nucleotide sequence ID" value="NZ_WUMV01000007.1"/>
</dbReference>
<comment type="cofactor">
    <cofactor evidence="1">
        <name>Mg(2+)</name>
        <dbReference type="ChEBI" id="CHEBI:18420"/>
    </cofactor>
</comment>
<evidence type="ECO:0000256" key="3">
    <source>
        <dbReference type="ARBA" id="ARBA00022801"/>
    </source>
</evidence>
<organism evidence="6 7">
    <name type="scientific">Stappia sediminis</name>
    <dbReference type="NCBI Taxonomy" id="2692190"/>
    <lineage>
        <taxon>Bacteria</taxon>
        <taxon>Pseudomonadati</taxon>
        <taxon>Pseudomonadota</taxon>
        <taxon>Alphaproteobacteria</taxon>
        <taxon>Hyphomicrobiales</taxon>
        <taxon>Stappiaceae</taxon>
        <taxon>Stappia</taxon>
    </lineage>
</organism>
<evidence type="ECO:0000313" key="7">
    <source>
        <dbReference type="Proteomes" id="UP000433101"/>
    </source>
</evidence>
<name>A0A7X3LW55_9HYPH</name>
<reference evidence="6 7" key="1">
    <citation type="submission" date="2019-12" db="EMBL/GenBank/DDBJ databases">
        <authorList>
            <person name="Li M."/>
        </authorList>
    </citation>
    <scope>NUCLEOTIDE SEQUENCE [LARGE SCALE GENOMIC DNA]</scope>
    <source>
        <strain evidence="6 7">GBMRC 2046</strain>
    </source>
</reference>
<keyword evidence="4" id="KW-0460">Magnesium</keyword>
<evidence type="ECO:0000256" key="5">
    <source>
        <dbReference type="ARBA" id="ARBA00023277"/>
    </source>
</evidence>
<comment type="caution">
    <text evidence="6">The sequence shown here is derived from an EMBL/GenBank/DDBJ whole genome shotgun (WGS) entry which is preliminary data.</text>
</comment>
<keyword evidence="2" id="KW-0479">Metal-binding</keyword>
<dbReference type="PROSITE" id="PS51257">
    <property type="entry name" value="PROKAR_LIPOPROTEIN"/>
    <property type="match status" value="1"/>
</dbReference>
<evidence type="ECO:0000256" key="4">
    <source>
        <dbReference type="ARBA" id="ARBA00022842"/>
    </source>
</evidence>
<dbReference type="GO" id="GO:0005975">
    <property type="term" value="P:carbohydrate metabolic process"/>
    <property type="evidence" value="ECO:0007669"/>
    <property type="project" value="InterPro"/>
</dbReference>
<dbReference type="AlphaFoldDB" id="A0A7X3LW55"/>
<dbReference type="Proteomes" id="UP000433101">
    <property type="component" value="Unassembled WGS sequence"/>
</dbReference>
<dbReference type="Pfam" id="PF04794">
    <property type="entry name" value="YdjC"/>
    <property type="match status" value="1"/>
</dbReference>
<sequence length="262" mass="30296">MKRITLTSVEYGLSFGVDRAIRELAVAGHLTAIGCLTVSDLWSREYLPLRDELDDAGHKTLVGVTVSMTNGWDPVSMEALRYFDKGFPKVRWYAWRSRLRLLPDETLFAEVSGQIQRFEDYFQRSPDFIFVQDGLLRFSRFARIVMDVVEARKNRPAIVSPFVEDRPALRFRRKLEKRGLKVLPRGRDLPFPAGPEELGEHVWSGFNGLYDQAVVLCTPAIADDRLRRLEPPAKIRSREVQKSFLESDRFDVLLIEKDIYLF</sequence>
<accession>A0A7X3LW55</accession>
<keyword evidence="5" id="KW-0119">Carbohydrate metabolism</keyword>
<evidence type="ECO:0000256" key="2">
    <source>
        <dbReference type="ARBA" id="ARBA00022723"/>
    </source>
</evidence>
<dbReference type="GO" id="GO:0016787">
    <property type="term" value="F:hydrolase activity"/>
    <property type="evidence" value="ECO:0007669"/>
    <property type="project" value="UniProtKB-KW"/>
</dbReference>
<dbReference type="InterPro" id="IPR011330">
    <property type="entry name" value="Glyco_hydro/deAcase_b/a-brl"/>
</dbReference>
<gene>
    <name evidence="6" type="ORF">GR183_14760</name>
</gene>
<keyword evidence="3" id="KW-0378">Hydrolase</keyword>
<dbReference type="Gene3D" id="3.20.20.370">
    <property type="entry name" value="Glycoside hydrolase/deacetylase"/>
    <property type="match status" value="1"/>
</dbReference>
<proteinExistence type="predicted"/>
<protein>
    <submittedName>
        <fullName evidence="6">ChbG/HpnK family deacetylase</fullName>
    </submittedName>
</protein>
<dbReference type="InterPro" id="IPR006879">
    <property type="entry name" value="YdjC-like"/>
</dbReference>
<evidence type="ECO:0000313" key="6">
    <source>
        <dbReference type="EMBL" id="MXN66173.1"/>
    </source>
</evidence>
<keyword evidence="7" id="KW-1185">Reference proteome</keyword>